<name>A0AAF1JZ37_9PROT</name>
<dbReference type="InterPro" id="IPR041726">
    <property type="entry name" value="ACAD10_11_N"/>
</dbReference>
<dbReference type="AlphaFoldDB" id="A0AAF1JZ37"/>
<evidence type="ECO:0000313" key="3">
    <source>
        <dbReference type="Proteomes" id="UP001196068"/>
    </source>
</evidence>
<dbReference type="PANTHER" id="PTHR21310">
    <property type="entry name" value="AMINOGLYCOSIDE PHOSPHOTRANSFERASE-RELATED-RELATED"/>
    <property type="match status" value="1"/>
</dbReference>
<dbReference type="Pfam" id="PF01636">
    <property type="entry name" value="APH"/>
    <property type="match status" value="1"/>
</dbReference>
<keyword evidence="3" id="KW-1185">Reference proteome</keyword>
<gene>
    <name evidence="2" type="ORF">GXW79_19305</name>
</gene>
<evidence type="ECO:0000259" key="1">
    <source>
        <dbReference type="Pfam" id="PF01636"/>
    </source>
</evidence>
<reference evidence="2" key="2">
    <citation type="journal article" date="2021" name="Syst. Appl. Microbiol.">
        <title>Roseomonas hellenica sp. nov., isolated from roots of wild-growing Alkanna tinctoria.</title>
        <authorList>
            <person name="Rat A."/>
            <person name="Naranjo H.D."/>
            <person name="Lebbe L."/>
            <person name="Cnockaert M."/>
            <person name="Krigas N."/>
            <person name="Grigoriadou K."/>
            <person name="Maloupa E."/>
            <person name="Willems A."/>
        </authorList>
    </citation>
    <scope>NUCLEOTIDE SEQUENCE</scope>
    <source>
        <strain evidence="2">LMG 28251</strain>
    </source>
</reference>
<feature type="domain" description="Aminoglycoside phosphotransferase" evidence="1">
    <location>
        <begin position="29"/>
        <end position="273"/>
    </location>
</feature>
<dbReference type="Gene3D" id="3.30.200.20">
    <property type="entry name" value="Phosphorylase Kinase, domain 1"/>
    <property type="match status" value="1"/>
</dbReference>
<dbReference type="Gene3D" id="3.90.1200.10">
    <property type="match status" value="1"/>
</dbReference>
<dbReference type="EMBL" id="JAAEDH010000028">
    <property type="protein sequence ID" value="MBR0657232.1"/>
    <property type="molecule type" value="Genomic_DNA"/>
</dbReference>
<dbReference type="Proteomes" id="UP001196068">
    <property type="component" value="Unassembled WGS sequence"/>
</dbReference>
<dbReference type="CDD" id="cd05154">
    <property type="entry name" value="ACAD10_11_N-like"/>
    <property type="match status" value="1"/>
</dbReference>
<evidence type="ECO:0000313" key="2">
    <source>
        <dbReference type="EMBL" id="MBR0657232.1"/>
    </source>
</evidence>
<dbReference type="InterPro" id="IPR051678">
    <property type="entry name" value="AGP_Transferase"/>
</dbReference>
<sequence>MDDARRAAVEGYLRSVSGDAALRIEAASLLSGGAIQQNWALDVVRHGAPEAWVLRTDNAATLAVSLPRAAEYALLRAARAAGVTVPEPLFLCEDPAIAGAPFFVMRRVAGVAAGHRVVKSETLGGGRAALAQAMGRELARIHSIAPPRDDLAFLGAAPVDAGRAFIAAQREALDRQREPRPALEWGLRHLERTAPPPVPARLTHNDFRTGNIMVDDGGITAVLDWEFAGWGDPAADLGWLCARCWRFGNVAREAGGIGPRAALYEGYGAVEDARVRWWELAAHIRWATIAIDQAERHISGVERSLELALTGHIVPELELEILRMVETRDA</sequence>
<dbReference type="InterPro" id="IPR011009">
    <property type="entry name" value="Kinase-like_dom_sf"/>
</dbReference>
<proteinExistence type="predicted"/>
<reference evidence="2" key="1">
    <citation type="submission" date="2020-01" db="EMBL/GenBank/DDBJ databases">
        <authorList>
            <person name="Rat A."/>
        </authorList>
    </citation>
    <scope>NUCLEOTIDE SEQUENCE</scope>
    <source>
        <strain evidence="2">LMG 28251</strain>
    </source>
</reference>
<dbReference type="PANTHER" id="PTHR21310:SF57">
    <property type="entry name" value="BLR2944 PROTEIN"/>
    <property type="match status" value="1"/>
</dbReference>
<organism evidence="2 3">
    <name type="scientific">Plastoroseomonas arctica</name>
    <dbReference type="NCBI Taxonomy" id="1509237"/>
    <lineage>
        <taxon>Bacteria</taxon>
        <taxon>Pseudomonadati</taxon>
        <taxon>Pseudomonadota</taxon>
        <taxon>Alphaproteobacteria</taxon>
        <taxon>Acetobacterales</taxon>
        <taxon>Acetobacteraceae</taxon>
        <taxon>Plastoroseomonas</taxon>
    </lineage>
</organism>
<dbReference type="InterPro" id="IPR002575">
    <property type="entry name" value="Aminoglycoside_PTrfase"/>
</dbReference>
<dbReference type="SUPFAM" id="SSF56112">
    <property type="entry name" value="Protein kinase-like (PK-like)"/>
    <property type="match status" value="1"/>
</dbReference>
<dbReference type="RefSeq" id="WP_211876096.1">
    <property type="nucleotide sequence ID" value="NZ_JAAEDH010000028.1"/>
</dbReference>
<comment type="caution">
    <text evidence="2">The sequence shown here is derived from an EMBL/GenBank/DDBJ whole genome shotgun (WGS) entry which is preliminary data.</text>
</comment>
<accession>A0AAF1JZ37</accession>
<protein>
    <submittedName>
        <fullName evidence="2">Phosphotransferase family protein</fullName>
    </submittedName>
</protein>